<evidence type="ECO:0000313" key="1">
    <source>
        <dbReference type="EMBL" id="OJJ85917.1"/>
    </source>
</evidence>
<evidence type="ECO:0000313" key="2">
    <source>
        <dbReference type="Proteomes" id="UP000184300"/>
    </source>
</evidence>
<dbReference type="EMBL" id="KV878893">
    <property type="protein sequence ID" value="OJJ85917.1"/>
    <property type="molecule type" value="Genomic_DNA"/>
</dbReference>
<proteinExistence type="predicted"/>
<dbReference type="Proteomes" id="UP000184300">
    <property type="component" value="Unassembled WGS sequence"/>
</dbReference>
<dbReference type="VEuPathDB" id="FungiDB:ASPGLDRAFT_33841"/>
<sequence>MREGRSRVRTPSPRTFCLHPSAGYPHEVMSLVILIYHEITLDWELIGFAGHVDLSIRACLVSLVFLAVYAAFDLPSVLRADRDFLSSLVVVFEQSPTPAKTIECLSPAYRMPSFMIELSRGTVSFKIKSPSYFARTLAYGYRGEGRVRHISDVYYFWQRH</sequence>
<reference evidence="2" key="1">
    <citation type="journal article" date="2017" name="Genome Biol.">
        <title>Comparative genomics reveals high biological diversity and specific adaptations in the industrially and medically important fungal genus Aspergillus.</title>
        <authorList>
            <person name="de Vries R.P."/>
            <person name="Riley R."/>
            <person name="Wiebenga A."/>
            <person name="Aguilar-Osorio G."/>
            <person name="Amillis S."/>
            <person name="Uchima C.A."/>
            <person name="Anderluh G."/>
            <person name="Asadollahi M."/>
            <person name="Askin M."/>
            <person name="Barry K."/>
            <person name="Battaglia E."/>
            <person name="Bayram O."/>
            <person name="Benocci T."/>
            <person name="Braus-Stromeyer S.A."/>
            <person name="Caldana C."/>
            <person name="Canovas D."/>
            <person name="Cerqueira G.C."/>
            <person name="Chen F."/>
            <person name="Chen W."/>
            <person name="Choi C."/>
            <person name="Clum A."/>
            <person name="Dos Santos R.A."/>
            <person name="Damasio A.R."/>
            <person name="Diallinas G."/>
            <person name="Emri T."/>
            <person name="Fekete E."/>
            <person name="Flipphi M."/>
            <person name="Freyberg S."/>
            <person name="Gallo A."/>
            <person name="Gournas C."/>
            <person name="Habgood R."/>
            <person name="Hainaut M."/>
            <person name="Harispe M.L."/>
            <person name="Henrissat B."/>
            <person name="Hilden K.S."/>
            <person name="Hope R."/>
            <person name="Hossain A."/>
            <person name="Karabika E."/>
            <person name="Karaffa L."/>
            <person name="Karanyi Z."/>
            <person name="Krasevec N."/>
            <person name="Kuo A."/>
            <person name="Kusch H."/>
            <person name="LaButti K."/>
            <person name="Lagendijk E.L."/>
            <person name="Lapidus A."/>
            <person name="Levasseur A."/>
            <person name="Lindquist E."/>
            <person name="Lipzen A."/>
            <person name="Logrieco A.F."/>
            <person name="MacCabe A."/>
            <person name="Maekelae M.R."/>
            <person name="Malavazi I."/>
            <person name="Melin P."/>
            <person name="Meyer V."/>
            <person name="Mielnichuk N."/>
            <person name="Miskei M."/>
            <person name="Molnar A.P."/>
            <person name="Mule G."/>
            <person name="Ngan C.Y."/>
            <person name="Orejas M."/>
            <person name="Orosz E."/>
            <person name="Ouedraogo J.P."/>
            <person name="Overkamp K.M."/>
            <person name="Park H.-S."/>
            <person name="Perrone G."/>
            <person name="Piumi F."/>
            <person name="Punt P.J."/>
            <person name="Ram A.F."/>
            <person name="Ramon A."/>
            <person name="Rauscher S."/>
            <person name="Record E."/>
            <person name="Riano-Pachon D.M."/>
            <person name="Robert V."/>
            <person name="Roehrig J."/>
            <person name="Ruller R."/>
            <person name="Salamov A."/>
            <person name="Salih N.S."/>
            <person name="Samson R.A."/>
            <person name="Sandor E."/>
            <person name="Sanguinetti M."/>
            <person name="Schuetze T."/>
            <person name="Sepcic K."/>
            <person name="Shelest E."/>
            <person name="Sherlock G."/>
            <person name="Sophianopoulou V."/>
            <person name="Squina F.M."/>
            <person name="Sun H."/>
            <person name="Susca A."/>
            <person name="Todd R.B."/>
            <person name="Tsang A."/>
            <person name="Unkles S.E."/>
            <person name="van de Wiele N."/>
            <person name="van Rossen-Uffink D."/>
            <person name="Oliveira J.V."/>
            <person name="Vesth T.C."/>
            <person name="Visser J."/>
            <person name="Yu J.-H."/>
            <person name="Zhou M."/>
            <person name="Andersen M.R."/>
            <person name="Archer D.B."/>
            <person name="Baker S.E."/>
            <person name="Benoit I."/>
            <person name="Brakhage A.A."/>
            <person name="Braus G.H."/>
            <person name="Fischer R."/>
            <person name="Frisvad J.C."/>
            <person name="Goldman G.H."/>
            <person name="Houbraken J."/>
            <person name="Oakley B."/>
            <person name="Pocsi I."/>
            <person name="Scazzocchio C."/>
            <person name="Seiboth B."/>
            <person name="vanKuyk P.A."/>
            <person name="Wortman J."/>
            <person name="Dyer P.S."/>
            <person name="Grigoriev I.V."/>
        </authorList>
    </citation>
    <scope>NUCLEOTIDE SEQUENCE [LARGE SCALE GENOMIC DNA]</scope>
    <source>
        <strain evidence="2">CBS 516.65</strain>
    </source>
</reference>
<gene>
    <name evidence="1" type="ORF">ASPGLDRAFT_33841</name>
</gene>
<name>A0A1L9VPS0_ASPGL</name>
<dbReference type="AlphaFoldDB" id="A0A1L9VPS0"/>
<accession>A0A1L9VPS0</accession>
<dbReference type="GeneID" id="34460630"/>
<organism evidence="1 2">
    <name type="scientific">Aspergillus glaucus CBS 516.65</name>
    <dbReference type="NCBI Taxonomy" id="1160497"/>
    <lineage>
        <taxon>Eukaryota</taxon>
        <taxon>Fungi</taxon>
        <taxon>Dikarya</taxon>
        <taxon>Ascomycota</taxon>
        <taxon>Pezizomycotina</taxon>
        <taxon>Eurotiomycetes</taxon>
        <taxon>Eurotiomycetidae</taxon>
        <taxon>Eurotiales</taxon>
        <taxon>Aspergillaceae</taxon>
        <taxon>Aspergillus</taxon>
        <taxon>Aspergillus subgen. Aspergillus</taxon>
    </lineage>
</organism>
<keyword evidence="2" id="KW-1185">Reference proteome</keyword>
<protein>
    <submittedName>
        <fullName evidence="1">Uncharacterized protein</fullName>
    </submittedName>
</protein>
<dbReference type="RefSeq" id="XP_022402611.1">
    <property type="nucleotide sequence ID" value="XM_022544369.1"/>
</dbReference>